<sequence length="65" mass="7616">MYKGESYCEQCNEPISAKWYNENNSYDVGGHFLKEAAFLVDGTMKIKYMCKECKTENQVTLDYVR</sequence>
<dbReference type="RefSeq" id="WP_208925459.1">
    <property type="nucleotide sequence ID" value="NZ_LK996017.1"/>
</dbReference>
<reference evidence="1" key="1">
    <citation type="submission" date="2014-07" db="EMBL/GenBank/DDBJ databases">
        <authorList>
            <person name="Hornung V.Bastian."/>
        </authorList>
    </citation>
    <scope>NUCLEOTIDE SEQUENCE</scope>
    <source>
        <strain evidence="1">PCE-S</strain>
    </source>
</reference>
<accession>A0A098AYV6</accession>
<organism evidence="1">
    <name type="scientific">Desulfitobacterium hafniense</name>
    <name type="common">Desulfitobacterium frappieri</name>
    <dbReference type="NCBI Taxonomy" id="49338"/>
    <lineage>
        <taxon>Bacteria</taxon>
        <taxon>Bacillati</taxon>
        <taxon>Bacillota</taxon>
        <taxon>Clostridia</taxon>
        <taxon>Eubacteriales</taxon>
        <taxon>Desulfitobacteriaceae</taxon>
        <taxon>Desulfitobacterium</taxon>
    </lineage>
</organism>
<evidence type="ECO:0000313" key="1">
    <source>
        <dbReference type="EMBL" id="CDX01287.1"/>
    </source>
</evidence>
<dbReference type="AlphaFoldDB" id="A0A098AYV6"/>
<name>A0A098AYV6_DESHA</name>
<dbReference type="EMBL" id="LK996017">
    <property type="protein sequence ID" value="CDX01287.1"/>
    <property type="molecule type" value="Genomic_DNA"/>
</dbReference>
<gene>
    <name evidence="1" type="ORF">DPCES_1400</name>
</gene>
<protein>
    <submittedName>
        <fullName evidence="1">Uncharacterized protein</fullName>
    </submittedName>
</protein>
<proteinExistence type="predicted"/>
<dbReference type="PATRIC" id="fig|49338.4.peg.1510"/>